<gene>
    <name evidence="2" type="ORF">HCN44_007205</name>
</gene>
<dbReference type="InterPro" id="IPR011009">
    <property type="entry name" value="Kinase-like_dom_sf"/>
</dbReference>
<dbReference type="GO" id="GO:0004674">
    <property type="term" value="F:protein serine/threonine kinase activity"/>
    <property type="evidence" value="ECO:0007669"/>
    <property type="project" value="TreeGrafter"/>
</dbReference>
<dbReference type="Proteomes" id="UP000639338">
    <property type="component" value="Unassembled WGS sequence"/>
</dbReference>
<dbReference type="PROSITE" id="PS50011">
    <property type="entry name" value="PROTEIN_KINASE_DOM"/>
    <property type="match status" value="1"/>
</dbReference>
<dbReference type="SUPFAM" id="SSF56112">
    <property type="entry name" value="Protein kinase-like (PK-like)"/>
    <property type="match status" value="1"/>
</dbReference>
<reference evidence="2 3" key="1">
    <citation type="submission" date="2020-08" db="EMBL/GenBank/DDBJ databases">
        <title>Aphidius gifuensis genome sequencing and assembly.</title>
        <authorList>
            <person name="Du Z."/>
        </authorList>
    </citation>
    <scope>NUCLEOTIDE SEQUENCE [LARGE SCALE GENOMIC DNA]</scope>
    <source>
        <strain evidence="2">YNYX2018</strain>
        <tissue evidence="2">Adults</tissue>
    </source>
</reference>
<dbReference type="Gene3D" id="1.10.510.10">
    <property type="entry name" value="Transferase(Phosphotransferase) domain 1"/>
    <property type="match status" value="1"/>
</dbReference>
<dbReference type="PANTHER" id="PTHR44167:SF24">
    <property type="entry name" value="SERINE_THREONINE-PROTEIN KINASE CHK2"/>
    <property type="match status" value="1"/>
</dbReference>
<comment type="caution">
    <text evidence="2">The sequence shown here is derived from an EMBL/GenBank/DDBJ whole genome shotgun (WGS) entry which is preliminary data.</text>
</comment>
<dbReference type="AlphaFoldDB" id="A0A835CQ78"/>
<evidence type="ECO:0000313" key="3">
    <source>
        <dbReference type="Proteomes" id="UP000639338"/>
    </source>
</evidence>
<organism evidence="2 3">
    <name type="scientific">Aphidius gifuensis</name>
    <name type="common">Parasitoid wasp</name>
    <dbReference type="NCBI Taxonomy" id="684658"/>
    <lineage>
        <taxon>Eukaryota</taxon>
        <taxon>Metazoa</taxon>
        <taxon>Ecdysozoa</taxon>
        <taxon>Arthropoda</taxon>
        <taxon>Hexapoda</taxon>
        <taxon>Insecta</taxon>
        <taxon>Pterygota</taxon>
        <taxon>Neoptera</taxon>
        <taxon>Endopterygota</taxon>
        <taxon>Hymenoptera</taxon>
        <taxon>Apocrita</taxon>
        <taxon>Ichneumonoidea</taxon>
        <taxon>Braconidae</taxon>
        <taxon>Aphidiinae</taxon>
        <taxon>Aphidius</taxon>
    </lineage>
</organism>
<dbReference type="GO" id="GO:0044773">
    <property type="term" value="P:mitotic DNA damage checkpoint signaling"/>
    <property type="evidence" value="ECO:0007669"/>
    <property type="project" value="TreeGrafter"/>
</dbReference>
<dbReference type="PANTHER" id="PTHR44167">
    <property type="entry name" value="OVARIAN-SPECIFIC SERINE/THREONINE-PROTEIN KINASE LOK-RELATED"/>
    <property type="match status" value="1"/>
</dbReference>
<dbReference type="InterPro" id="IPR000719">
    <property type="entry name" value="Prot_kinase_dom"/>
</dbReference>
<dbReference type="Pfam" id="PF00069">
    <property type="entry name" value="Pkinase"/>
    <property type="match status" value="1"/>
</dbReference>
<proteinExistence type="predicted"/>
<dbReference type="GO" id="GO:0005634">
    <property type="term" value="C:nucleus"/>
    <property type="evidence" value="ECO:0007669"/>
    <property type="project" value="TreeGrafter"/>
</dbReference>
<dbReference type="OrthoDB" id="7700243at2759"/>
<name>A0A835CQ78_APHGI</name>
<feature type="domain" description="Protein kinase" evidence="1">
    <location>
        <begin position="194"/>
        <end position="425"/>
    </location>
</feature>
<evidence type="ECO:0000259" key="1">
    <source>
        <dbReference type="PROSITE" id="PS50011"/>
    </source>
</evidence>
<dbReference type="GO" id="GO:0005524">
    <property type="term" value="F:ATP binding"/>
    <property type="evidence" value="ECO:0007669"/>
    <property type="project" value="InterPro"/>
</dbReference>
<accession>A0A835CQ78</accession>
<evidence type="ECO:0000313" key="2">
    <source>
        <dbReference type="EMBL" id="KAF7988895.1"/>
    </source>
</evidence>
<protein>
    <recommendedName>
        <fullName evidence="1">Protein kinase domain-containing protein</fullName>
    </recommendedName>
</protein>
<keyword evidence="3" id="KW-1185">Reference proteome</keyword>
<dbReference type="GO" id="GO:0005737">
    <property type="term" value="C:cytoplasm"/>
    <property type="evidence" value="ECO:0007669"/>
    <property type="project" value="TreeGrafter"/>
</dbReference>
<dbReference type="EMBL" id="JACMRX010000005">
    <property type="protein sequence ID" value="KAF7988895.1"/>
    <property type="molecule type" value="Genomic_DNA"/>
</dbReference>
<sequence length="425" mass="48458">MHPLANFNAQKSRKLMEIVKELAPSPSSLSTENSYDSDDSLMGTPKKIRKLIQKNKAPCGKKIVNKYITIRWIHYFFGSKKPYSRNNANNQSSIKLELIESKQYNVAYIREAGLQFFNDTYTKRVFMESTIELGNWDKKIIKDFVINGHSCGLFQYLKYHKMQPSRTILYIMTFEKTETTTSQMMKEIHDLPCYPGSSNFNNQSAGSCTSTSSCAISQLSPLPRYKNQNEADEKIPKVNTPNAEPITKESRELDVLQFMKHPNVIWTLGIYFHNDNFHVMMELIDRKSLDKILFTKEIRDQYKLSTQDKNSITNQLAEAVSYMHRQECPVIHADNKPANIIITHQPNLVVQLCDFGLSKLVDVAMTIGTTCGDAVGTPIYMASELLLHSGKNTTSSNVWALGCSIIEIDNEKYTWNAKSKTELAK</sequence>